<reference evidence="2" key="1">
    <citation type="submission" date="2018-06" db="EMBL/GenBank/DDBJ databases">
        <authorList>
            <person name="Zhirakovskaya E."/>
        </authorList>
    </citation>
    <scope>NUCLEOTIDE SEQUENCE</scope>
</reference>
<dbReference type="InterPro" id="IPR028098">
    <property type="entry name" value="Glyco_trans_4-like_N"/>
</dbReference>
<organism evidence="2">
    <name type="scientific">hydrothermal vent metagenome</name>
    <dbReference type="NCBI Taxonomy" id="652676"/>
    <lineage>
        <taxon>unclassified sequences</taxon>
        <taxon>metagenomes</taxon>
        <taxon>ecological metagenomes</taxon>
    </lineage>
</organism>
<gene>
    <name evidence="2" type="ORF">MNBD_GAMMA12-1547</name>
</gene>
<dbReference type="EMBL" id="UOFL01000240">
    <property type="protein sequence ID" value="VAW82315.1"/>
    <property type="molecule type" value="Genomic_DNA"/>
</dbReference>
<proteinExistence type="predicted"/>
<feature type="non-terminal residue" evidence="2">
    <location>
        <position position="1"/>
    </location>
</feature>
<evidence type="ECO:0000259" key="1">
    <source>
        <dbReference type="Pfam" id="PF13439"/>
    </source>
</evidence>
<accession>A0A3B0YN20</accession>
<feature type="domain" description="Glycosyltransferase subfamily 4-like N-terminal" evidence="1">
    <location>
        <begin position="52"/>
        <end position="155"/>
    </location>
</feature>
<evidence type="ECO:0000313" key="2">
    <source>
        <dbReference type="EMBL" id="VAW82315.1"/>
    </source>
</evidence>
<dbReference type="Pfam" id="PF13439">
    <property type="entry name" value="Glyco_transf_4"/>
    <property type="match status" value="1"/>
</dbReference>
<name>A0A3B0YN20_9ZZZZ</name>
<dbReference type="SUPFAM" id="SSF53756">
    <property type="entry name" value="UDP-Glycosyltransferase/glycogen phosphorylase"/>
    <property type="match status" value="1"/>
</dbReference>
<dbReference type="AlphaFoldDB" id="A0A3B0YN20"/>
<protein>
    <recommendedName>
        <fullName evidence="1">Glycosyltransferase subfamily 4-like N-terminal domain-containing protein</fullName>
    </recommendedName>
</protein>
<sequence>DRDVRFVTDLYGGEGYPNLAETDDKMTSLFIIDRLLFSRQSRYGNIWRNILKLLVTPLQVYKIRKIYISNCAKIVHAHPMYYMFLCWLARIPYVGTPQGDEMLIRPIKSKLYKYFASKVLIAAKAVIVDSHQMKDAIKSISGVTAHVIQNGIDVKKILARRDSKVERERITSIRGMEKLYRINEILKARRYVNEAQQFTFIYPFYDVGYLPGIRGNLEVQDCDLGRLEKNDMYKILQESILVISIPSSDSSPRSVYESIFSGCCVAVTSNPWINMLPECMRDRIFIVNLENKNWLADALEYATRIIKEDFIPSEKALNLFDESRSLCKVVDLYY</sequence>
<dbReference type="Gene3D" id="3.40.50.2000">
    <property type="entry name" value="Glycogen Phosphorylase B"/>
    <property type="match status" value="2"/>
</dbReference>